<keyword evidence="8" id="KW-0966">Cell projection</keyword>
<keyword evidence="7" id="KW-0813">Transport</keyword>
<organism evidence="8 9">
    <name type="scientific">Geochorda subterranea</name>
    <dbReference type="NCBI Taxonomy" id="3109564"/>
    <lineage>
        <taxon>Bacteria</taxon>
        <taxon>Bacillati</taxon>
        <taxon>Bacillota</taxon>
        <taxon>Limnochordia</taxon>
        <taxon>Limnochordales</taxon>
        <taxon>Geochordaceae</taxon>
        <taxon>Geochorda</taxon>
    </lineage>
</organism>
<sequence>MAAGQRGLAGMARAVRHSDAVVFVAVVGIVMMMVIPMPPMLLDVLLATNITVSLLVLLLTMNVRDPLQFSVFPSLLLVVTLFRLALNISSTRLILLRGYAGRIIEAFGHFVVGGNYLVGFIIFLILVVIQFIVITRGAERVAEVAARFTLDAMPGKQMSIDADLNAGLITEQEARARRQSIEREADFYGAMDGASKFVKGDAIASVVITLINILGGLGVGVLQRGLEMGEAMQRYTLLTVGDGLVTQIPALLVSTATGLIVTRAASEQNMGQDLTRQLFSQPRTLGAAAGILVALGLVPGLPTLPFLVLAGASAGASYLLAQYQRQAAERERLAAIEREREEAKRPESVMSLLQTDPVELEIGYSLIPLVDQAHGAELLDRITMVRRQVALELGLVVPPIRIRDNVQLKPNVYVIKLRGVEVGRGELMPHHLLAMDAGEGLERLSGVRTREPAFGLPAVWIAQEQREQAELLGCTVVDAPSVLATHLSELLHRHAAELLGRQETRQLLDHVKTTHSAVVEELIPELLTVGEVQKVLQNLLQEGVPIRDLVTILEALADAARESRDPDTLTERVRMALARHISRLYGDDDGVIPVITLSPGLERKLEELAASPAAPLEPDFVSRLVRELGRLQEAAAARGRRAVVLCSPSVRRYLRRLIERSLPRLPVISFAEVTPGAQVAGEGVVELADAS</sequence>
<gene>
    <name evidence="7 8" type="primary">flhA</name>
    <name evidence="8" type="ORF">VLY81_07610</name>
</gene>
<evidence type="ECO:0000313" key="9">
    <source>
        <dbReference type="Proteomes" id="UP001333102"/>
    </source>
</evidence>
<keyword evidence="8" id="KW-0282">Flagellum</keyword>
<evidence type="ECO:0000256" key="7">
    <source>
        <dbReference type="RuleBase" id="RU364093"/>
    </source>
</evidence>
<evidence type="ECO:0000313" key="8">
    <source>
        <dbReference type="EMBL" id="WRP13321.1"/>
    </source>
</evidence>
<feature type="transmembrane region" description="Helical" evidence="7">
    <location>
        <begin position="20"/>
        <end position="38"/>
    </location>
</feature>
<proteinExistence type="inferred from homology"/>
<dbReference type="PANTHER" id="PTHR30161">
    <property type="entry name" value="FLAGELLAR EXPORT PROTEIN, MEMBRANE FLHA SUBUNIT-RELATED"/>
    <property type="match status" value="1"/>
</dbReference>
<feature type="transmembrane region" description="Helical" evidence="7">
    <location>
        <begin position="75"/>
        <end position="96"/>
    </location>
</feature>
<dbReference type="EMBL" id="CP141614">
    <property type="protein sequence ID" value="WRP13321.1"/>
    <property type="molecule type" value="Genomic_DNA"/>
</dbReference>
<evidence type="ECO:0000256" key="6">
    <source>
        <dbReference type="ARBA" id="ARBA00023136"/>
    </source>
</evidence>
<keyword evidence="3 7" id="KW-1003">Cell membrane</keyword>
<evidence type="ECO:0000256" key="1">
    <source>
        <dbReference type="ARBA" id="ARBA00004651"/>
    </source>
</evidence>
<dbReference type="Proteomes" id="UP001333102">
    <property type="component" value="Chromosome"/>
</dbReference>
<dbReference type="Gene3D" id="3.40.50.12790">
    <property type="entry name" value="FHIPEP family, domain 4"/>
    <property type="match status" value="1"/>
</dbReference>
<name>A0ABZ1BLI7_9FIRM</name>
<evidence type="ECO:0000256" key="4">
    <source>
        <dbReference type="ARBA" id="ARBA00022692"/>
    </source>
</evidence>
<dbReference type="PANTHER" id="PTHR30161:SF1">
    <property type="entry name" value="FLAGELLAR BIOSYNTHESIS PROTEIN FLHA-RELATED"/>
    <property type="match status" value="1"/>
</dbReference>
<dbReference type="InterPro" id="IPR025505">
    <property type="entry name" value="FHIPEP_CS"/>
</dbReference>
<keyword evidence="6 7" id="KW-0472">Membrane</keyword>
<keyword evidence="9" id="KW-1185">Reference proteome</keyword>
<accession>A0ABZ1BLI7</accession>
<evidence type="ECO:0000256" key="2">
    <source>
        <dbReference type="ARBA" id="ARBA00008835"/>
    </source>
</evidence>
<keyword evidence="7" id="KW-0653">Protein transport</keyword>
<keyword evidence="7" id="KW-1006">Bacterial flagellum protein export</keyword>
<dbReference type="RefSeq" id="WP_324667566.1">
    <property type="nucleotide sequence ID" value="NZ_CP141614.1"/>
</dbReference>
<dbReference type="Gene3D" id="3.40.30.60">
    <property type="entry name" value="FHIPEP family, domain 1"/>
    <property type="match status" value="1"/>
</dbReference>
<dbReference type="InterPro" id="IPR042196">
    <property type="entry name" value="FHIPEP_4"/>
</dbReference>
<keyword evidence="5 7" id="KW-1133">Transmembrane helix</keyword>
<keyword evidence="7" id="KW-1005">Bacterial flagellum biogenesis</keyword>
<evidence type="ECO:0000256" key="5">
    <source>
        <dbReference type="ARBA" id="ARBA00022989"/>
    </source>
</evidence>
<dbReference type="PROSITE" id="PS00994">
    <property type="entry name" value="FHIPEP"/>
    <property type="match status" value="1"/>
</dbReference>
<dbReference type="Gene3D" id="1.10.8.540">
    <property type="entry name" value="FHIPEP family, domain 3"/>
    <property type="match status" value="1"/>
</dbReference>
<feature type="transmembrane region" description="Helical" evidence="7">
    <location>
        <begin position="243"/>
        <end position="261"/>
    </location>
</feature>
<reference evidence="9" key="1">
    <citation type="submission" date="2023-12" db="EMBL/GenBank/DDBJ databases">
        <title>Novel isolates from deep terrestrial aquifers shed light on the physiology and ecology of the class Limnochordia.</title>
        <authorList>
            <person name="Karnachuk O.V."/>
            <person name="Lukina A.P."/>
            <person name="Avakyan M.R."/>
            <person name="Kadnikov V."/>
            <person name="Begmatov S."/>
            <person name="Beletsky A.V."/>
            <person name="Mardanov A.V."/>
            <person name="Ravin N.V."/>
        </authorList>
    </citation>
    <scope>NUCLEOTIDE SEQUENCE [LARGE SCALE GENOMIC DNA]</scope>
    <source>
        <strain evidence="9">LN</strain>
    </source>
</reference>
<dbReference type="PRINTS" id="PR00949">
    <property type="entry name" value="TYPE3IMAPROT"/>
</dbReference>
<comment type="subcellular location">
    <subcellularLocation>
        <location evidence="1 7">Cell membrane</location>
        <topology evidence="1 7">Multi-pass membrane protein</topology>
    </subcellularLocation>
</comment>
<protein>
    <recommendedName>
        <fullName evidence="7">Flagellar biosynthesis protein FlhA</fullName>
    </recommendedName>
</protein>
<dbReference type="InterPro" id="IPR042193">
    <property type="entry name" value="FHIPEP_3"/>
</dbReference>
<feature type="transmembrane region" description="Helical" evidence="7">
    <location>
        <begin position="44"/>
        <end position="63"/>
    </location>
</feature>
<evidence type="ECO:0000256" key="3">
    <source>
        <dbReference type="ARBA" id="ARBA00022475"/>
    </source>
</evidence>
<keyword evidence="4 7" id="KW-0812">Transmembrane</keyword>
<dbReference type="PIRSF" id="PIRSF005419">
    <property type="entry name" value="FlhA"/>
    <property type="match status" value="1"/>
</dbReference>
<feature type="transmembrane region" description="Helical" evidence="7">
    <location>
        <begin position="116"/>
        <end position="134"/>
    </location>
</feature>
<dbReference type="NCBIfam" id="TIGR01398">
    <property type="entry name" value="FlhA"/>
    <property type="match status" value="1"/>
</dbReference>
<feature type="transmembrane region" description="Helical" evidence="7">
    <location>
        <begin position="202"/>
        <end position="223"/>
    </location>
</feature>
<dbReference type="InterPro" id="IPR006301">
    <property type="entry name" value="FlhA"/>
</dbReference>
<feature type="transmembrane region" description="Helical" evidence="7">
    <location>
        <begin position="282"/>
        <end position="298"/>
    </location>
</feature>
<keyword evidence="8" id="KW-0969">Cilium</keyword>
<dbReference type="Pfam" id="PF00771">
    <property type="entry name" value="FHIPEP"/>
    <property type="match status" value="1"/>
</dbReference>
<comment type="similarity">
    <text evidence="2 7">Belongs to the FHIPEP (flagella/HR/invasion proteins export pore) family.</text>
</comment>
<dbReference type="InterPro" id="IPR042194">
    <property type="entry name" value="FHIPEP_1"/>
</dbReference>
<comment type="function">
    <text evidence="7">Required for formation of the rod structure of the flagellar apparatus. Together with FliI and FliH, may constitute the export apparatus of flagellin.</text>
</comment>
<dbReference type="InterPro" id="IPR001712">
    <property type="entry name" value="T3SS_FHIPEP"/>
</dbReference>